<proteinExistence type="predicted"/>
<dbReference type="OrthoDB" id="1898499at2"/>
<evidence type="ECO:0000313" key="2">
    <source>
        <dbReference type="EMBL" id="CUP58180.1"/>
    </source>
</evidence>
<name>A0A174PH88_9FIRM</name>
<organism evidence="2 3">
    <name type="scientific">Blautia wexlerae</name>
    <dbReference type="NCBI Taxonomy" id="418240"/>
    <lineage>
        <taxon>Bacteria</taxon>
        <taxon>Bacillati</taxon>
        <taxon>Bacillota</taxon>
        <taxon>Clostridia</taxon>
        <taxon>Lachnospirales</taxon>
        <taxon>Lachnospiraceae</taxon>
        <taxon>Blautia</taxon>
    </lineage>
</organism>
<evidence type="ECO:0008006" key="4">
    <source>
        <dbReference type="Google" id="ProtNLM"/>
    </source>
</evidence>
<reference evidence="2 3" key="1">
    <citation type="submission" date="2015-09" db="EMBL/GenBank/DDBJ databases">
        <authorList>
            <consortium name="Pathogen Informatics"/>
        </authorList>
    </citation>
    <scope>NUCLEOTIDE SEQUENCE [LARGE SCALE GENOMIC DNA]</scope>
    <source>
        <strain evidence="2 3">2789STDY5834911</strain>
    </source>
</reference>
<sequence length="261" mass="29992">MNTQKKFLKVLSMLTIILLIATIFIPGNGNRNAVASIGILGILLLFLSTLLPKIYKLTLNLLKNQGKTSPWSSLKSSEPVSETEELLWRQISYQITDKLQAAFPNATWEFQKPPSMKQLLCGNPIRLRTFHTEDYNFAEARMNQYGYLELQMLTIASLKKTVTVTDEDDVPFADPESWYSLIGKKKLENLIGQLHAKGHHKLYINENGQIYIQNGDTAEIKDCFDYFPPRNYWDILISIFQKDELTAKEKDQALELSWIKE</sequence>
<dbReference type="AlphaFoldDB" id="A0A174PH88"/>
<feature type="transmembrane region" description="Helical" evidence="1">
    <location>
        <begin position="33"/>
        <end position="55"/>
    </location>
</feature>
<dbReference type="EMBL" id="CZAW01000020">
    <property type="protein sequence ID" value="CUP58180.1"/>
    <property type="molecule type" value="Genomic_DNA"/>
</dbReference>
<keyword evidence="1" id="KW-1133">Transmembrane helix</keyword>
<evidence type="ECO:0000256" key="1">
    <source>
        <dbReference type="SAM" id="Phobius"/>
    </source>
</evidence>
<feature type="transmembrane region" description="Helical" evidence="1">
    <location>
        <begin position="7"/>
        <end position="27"/>
    </location>
</feature>
<dbReference type="GeneID" id="97505808"/>
<evidence type="ECO:0000313" key="3">
    <source>
        <dbReference type="Proteomes" id="UP000095712"/>
    </source>
</evidence>
<keyword evidence="1" id="KW-0472">Membrane</keyword>
<keyword evidence="1" id="KW-0812">Transmembrane</keyword>
<accession>A0A174PH88</accession>
<protein>
    <recommendedName>
        <fullName evidence="4">DUF3137 domain-containing protein</fullName>
    </recommendedName>
</protein>
<dbReference type="Proteomes" id="UP000095712">
    <property type="component" value="Unassembled WGS sequence"/>
</dbReference>
<gene>
    <name evidence="2" type="ORF">ERS852523_02096</name>
</gene>
<dbReference type="RefSeq" id="WP_055151549.1">
    <property type="nucleotide sequence ID" value="NZ_CZAW01000020.1"/>
</dbReference>